<dbReference type="Gene3D" id="3.40.50.720">
    <property type="entry name" value="NAD(P)-binding Rossmann-like Domain"/>
    <property type="match status" value="1"/>
</dbReference>
<dbReference type="SMART" id="SM00823">
    <property type="entry name" value="PKS_PP"/>
    <property type="match status" value="2"/>
</dbReference>
<sequence length="2522" mass="271926">MNLADQGLPGQQEFSGVEIAIVGMAGRFPGASGVDELWRNIVGGVESRQVFDDEKLRERGVANAALADTAYVKAGMVLDGLDQFDAGFFGYSPREAERLDPQQRVFLETAWHALEHAGYAGAATPALTGVYAGCGSNLYLMRNLLPGVDWAASDIASLLGLMNGNDQGSLATRIAYKLNLRGPAVSVQTACSTSLVAVHMACRSLLNYESDLALAGGVWLNLLQEMGYRHQAGAILSPDGHCRAFDAAAGGTVIGSGAGIVVLKRLDEALRDGDTIHAVIKGSALNNDGAEKMAYSAPSVDGQAEVIQAALAMAGVDAGTIGYVEAHGTGTALGDPVEIAALTQAFRASTQDSAYCAIGSVKTNIGHLDAAAGVTGLIKAALALKHGILPPSLNFEQANPQIDFAASPFYVNTEARPWTTGGAPRRAGVSSFGMGGTNAHVVLEEPPTLVPQPVSGAAQLLLLSARSEEALDNAAAQLADHLERHPAQRLRDVAYTLHAGRRHFAHRALAWADNHGDAVKALTGSGAQMVRGLAMADAPAVAFLFPGQGAQHTDMGRDLYRTNNVMRESVDCCCALLKGRLGLDLRDLLYPAPENEAAAAAQLEQTVYTQPALFVLEYAMAQMWISHGVKPDALLGHSIGEYVAACLAGVFTLEDALTIVAERGRLLQASAEGAMLAVSLAEAQLALGADAGCDVAAVNAADLCVLAGPLAAIEAVERQFNARAVAVRRLHVSRAFHSSLVEPVLAEFEAVLRTVHLQAPGIPFISNLSGDWITDDEARDPAYWLRHMRGTVRFVDGLTTLLQPPNRVLLEVGPGETLTSLARRHPQSTGRPVFATQSHPARRSQNAQQYMQCLAQLWVTGVVLNPSALGINGGRRVALPAYPFERKSYWVVPETVAPSEKPRGMDDWFLHPVWKRAMPLVVADQQRRGAVLILGDEDSFANSLASQCAAQGRAVIHVERSSGFERIAADRYAVRPDSAEDFKQLLAAVQFSAIDVCHLWTLNPQSDMLGQGFYSLTALARALDDAGVRDAAITVITSGMEDVTGTEELHPQLATLNGACKVIPQEYPHISCRLLDVLPGQVSPGQVVAEMNATNGEPLVAYRGAHRWIKDYEPLARPVSGDQRLRQNGVYLITGGAGGVGMILAHYLAQAWRARLVLVNRSVMQADAPVLRELESLGGDVLALQADVSDAEQMNAAIDTARQHFGTLNGIIHAAGVAGVGMIATKQKPAMEKVFAPKVQGTINLLNATRNEPLDFILLCSSLTAITGGYAQADYCAANAFLDALAQRGSDPWLVSVNWDVWRDVGMASGQRLPDGEGITAADAGLLLERILSGPSVPQVLISTIGLQRQIARSASMEMAERLLAAPESKRQQHARPTLSAAYVEPSGALETGLASLWSEFLGITPVGANDNLFELGGDSLLAIQLLAKVRSTYGIELHPTGFFKNPTVAALAVTMGGAAPDGGSSPAIVPRSDSGPASLSYAQQRLWFLWQLDPESAAYHLSGGLGFKGKLNIDALRAALDGLVARHPALRTVFRQDPDGSLYPVVQEPQAVALPYLNMGDEIHRLCAQPFDLSNGPLLRAALLKRGEQEHQLVVVMHHIVSDGYSTQLILDELAQRYTAHVQGSALQLAQLPIAYSDYAAWQRALLAGPEGARQLTWWKDLLGAQNTALNLQTSRPRKADARYGAARHVISLPPELTAGLRRQAQNNGATFFAVLLTAYQALLFRYSGQTDIRVGVPVANRHHAETAGLVGFFVNTQVLPARLNAKTPLVQLLAQTRDHALNAQANQDLPLDWLVDAMQVERNLNGNPLFQVMFNHLRLDHGSLAQWPDLDVERIDLDEQNVQSELSLTTYENSNGQVTANFSYAPELFDGEHIEAMAGHYLLLLQALANQPEHVVGEVELLSERQLDRLQQWGDNREQHGQDAPVHLLFERQAAAQPDKCALLFGDELLSYGELNARANRLTHHLIQLGVRPEIKVGIALERSFDMVIGLLAILKAGGAYVPLDPEYPADRLRYMVEDSRIGLLLTHSQLPGQVGVRALLLDQLDLSSQPAHNPAPVLNGENLAYVIYTSGSTGKPKGAANRHRSLYNRLAWMQQAYQLTSADTVLQKTPFSFDVSVWEFFWPLMMGARLAIAAPGEHREPARLRELICRHQVTTLHFVPSMLQAFMAHDGVAACTSLTRIICSGEALPVEAQNSVFKLLPQAALYNLYGPTEAAIDVTHWTCRADGSSQVPIGQPISQTKTYVLDGDLNLAPAGVAGELYLGGIGLARGYLERPALTSERFVADPFDPQGGRLYRTGDLVRWNSEGQLEYLGRLDHQVKIRGLRIELGEIEAQLLAQPELREAVVVARDSAAGTRLVAYISLQAGLHCETAELRERLSTALPDYMVPGAIVVLDTLPLNANGKIDRKALPEPELSITTEYEAPQNEVEITLAALWRDLLGAAQIGRNDHFFQLGGHSLLAVQLTARIQRDMQFELHVKDVFRYPLLADLARHVGSQLGNSNDQALADLDSFIDSLENV</sequence>
<dbReference type="InterPro" id="IPR036736">
    <property type="entry name" value="ACP-like_sf"/>
</dbReference>
<keyword evidence="9" id="KW-0560">Oxidoreductase</keyword>
<reference evidence="26" key="1">
    <citation type="submission" date="2016-11" db="EMBL/GenBank/DDBJ databases">
        <authorList>
            <person name="Varghese N."/>
            <person name="Submissions S."/>
        </authorList>
    </citation>
    <scope>NUCLEOTIDE SEQUENCE [LARGE SCALE GENOMIC DNA]</scope>
    <source>
        <strain evidence="26">Sac-22</strain>
    </source>
</reference>
<evidence type="ECO:0000256" key="18">
    <source>
        <dbReference type="ARBA" id="ARBA00066974"/>
    </source>
</evidence>
<dbReference type="GO" id="GO:0004312">
    <property type="term" value="F:fatty acid synthase activity"/>
    <property type="evidence" value="ECO:0007669"/>
    <property type="project" value="TreeGrafter"/>
</dbReference>
<dbReference type="InterPro" id="IPR016035">
    <property type="entry name" value="Acyl_Trfase/lysoPLipase"/>
</dbReference>
<dbReference type="GO" id="GO:0044550">
    <property type="term" value="P:secondary metabolite biosynthetic process"/>
    <property type="evidence" value="ECO:0007669"/>
    <property type="project" value="UniProtKB-ARBA"/>
</dbReference>
<dbReference type="Gene3D" id="2.30.38.10">
    <property type="entry name" value="Luciferase, Domain 3"/>
    <property type="match status" value="1"/>
</dbReference>
<dbReference type="Pfam" id="PF00109">
    <property type="entry name" value="ketoacyl-synt"/>
    <property type="match status" value="1"/>
</dbReference>
<dbReference type="Pfam" id="PF02801">
    <property type="entry name" value="Ketoacyl-synt_C"/>
    <property type="match status" value="1"/>
</dbReference>
<comment type="function">
    <text evidence="17">Part of the PpsABCDE complex involved in the biosynthesis of the lipid core common to phthiocerols and phenolphthiocerols by successive additions of malonyl-CoA or methylmalonyl-CoA extender units. PpsA can accept as substrate the activated forms of either icosanoyl (C20), docosanoyl (C22) or lignoceroyl (C24) groups from FadD26, or a (4-hydroxyphenyl)-C17 or (4-hydroxyphenyl)-C19 fatty acyl from FadD29. PpsA initiates the biosynthesis and extends its substrate using a malonyl-CoA extender unit. The PpsB and PpsC proteins add the second and third malonyl-CoA extender units. PpsD adds an (R)-methylmalonyl unit and PpsE adds a second (R)-methylmalonyl unit. The incorporation of the methylmalonyl units results in formation of two branched methyl groups in the elongated product.</text>
</comment>
<evidence type="ECO:0000256" key="9">
    <source>
        <dbReference type="ARBA" id="ARBA00023002"/>
    </source>
</evidence>
<evidence type="ECO:0000256" key="20">
    <source>
        <dbReference type="ARBA" id="ARBA00075053"/>
    </source>
</evidence>
<dbReference type="InterPro" id="IPR001242">
    <property type="entry name" value="Condensation_dom"/>
</dbReference>
<dbReference type="GO" id="GO:0034081">
    <property type="term" value="C:polyketide synthase complex"/>
    <property type="evidence" value="ECO:0007669"/>
    <property type="project" value="UniProtKB-ARBA"/>
</dbReference>
<dbReference type="InterPro" id="IPR009081">
    <property type="entry name" value="PP-bd_ACP"/>
</dbReference>
<keyword evidence="11" id="KW-0511">Multifunctional enzyme</keyword>
<evidence type="ECO:0000259" key="24">
    <source>
        <dbReference type="PROSITE" id="PS52004"/>
    </source>
</evidence>
<feature type="domain" description="Ketosynthase family 3 (KS3)" evidence="24">
    <location>
        <begin position="16"/>
        <end position="445"/>
    </location>
</feature>
<dbReference type="NCBIfam" id="TIGR01733">
    <property type="entry name" value="AA-adenyl-dom"/>
    <property type="match status" value="1"/>
</dbReference>
<evidence type="ECO:0000256" key="15">
    <source>
        <dbReference type="ARBA" id="ARBA00052119"/>
    </source>
</evidence>
<dbReference type="InterPro" id="IPR014031">
    <property type="entry name" value="Ketoacyl_synth_C"/>
</dbReference>
<keyword evidence="10" id="KW-0443">Lipid metabolism</keyword>
<name>A0A1M7LHX9_9BURK</name>
<dbReference type="Pfam" id="PF00550">
    <property type="entry name" value="PP-binding"/>
    <property type="match status" value="2"/>
</dbReference>
<dbReference type="Pfam" id="PF00668">
    <property type="entry name" value="Condensation"/>
    <property type="match status" value="1"/>
</dbReference>
<dbReference type="Gene3D" id="3.30.559.30">
    <property type="entry name" value="Nonribosomal peptide synthetase, condensation domain"/>
    <property type="match status" value="1"/>
</dbReference>
<evidence type="ECO:0000256" key="7">
    <source>
        <dbReference type="ARBA" id="ARBA00022832"/>
    </source>
</evidence>
<dbReference type="InterPro" id="IPR006162">
    <property type="entry name" value="Ppantetheine_attach_site"/>
</dbReference>
<feature type="domain" description="Carrier" evidence="23">
    <location>
        <begin position="2426"/>
        <end position="2501"/>
    </location>
</feature>
<dbReference type="PANTHER" id="PTHR43775:SF51">
    <property type="entry name" value="INACTIVE PHENOLPHTHIOCEROL SYNTHESIS POLYKETIDE SYNTHASE TYPE I PKS1-RELATED"/>
    <property type="match status" value="1"/>
</dbReference>
<dbReference type="SUPFAM" id="SSF47336">
    <property type="entry name" value="ACP-like"/>
    <property type="match status" value="2"/>
</dbReference>
<dbReference type="PANTHER" id="PTHR43775">
    <property type="entry name" value="FATTY ACID SYNTHASE"/>
    <property type="match status" value="1"/>
</dbReference>
<dbReference type="CDD" id="cd00833">
    <property type="entry name" value="PKS"/>
    <property type="match status" value="1"/>
</dbReference>
<accession>A0A1M7LHX9</accession>
<dbReference type="InterPro" id="IPR000873">
    <property type="entry name" value="AMP-dep_synth/lig_dom"/>
</dbReference>
<dbReference type="Gene3D" id="3.30.70.3290">
    <property type="match status" value="1"/>
</dbReference>
<proteinExistence type="inferred from homology"/>
<dbReference type="InterPro" id="IPR010071">
    <property type="entry name" value="AA_adenyl_dom"/>
</dbReference>
<evidence type="ECO:0000313" key="25">
    <source>
        <dbReference type="EMBL" id="SHM77759.1"/>
    </source>
</evidence>
<evidence type="ECO:0000256" key="1">
    <source>
        <dbReference type="ARBA" id="ARBA00001937"/>
    </source>
</evidence>
<evidence type="ECO:0000256" key="2">
    <source>
        <dbReference type="ARBA" id="ARBA00001957"/>
    </source>
</evidence>
<dbReference type="InterPro" id="IPR020806">
    <property type="entry name" value="PKS_PP-bd"/>
</dbReference>
<evidence type="ECO:0000313" key="26">
    <source>
        <dbReference type="Proteomes" id="UP000184339"/>
    </source>
</evidence>
<evidence type="ECO:0000259" key="23">
    <source>
        <dbReference type="PROSITE" id="PS50075"/>
    </source>
</evidence>
<evidence type="ECO:0000256" key="5">
    <source>
        <dbReference type="ARBA" id="ARBA00022553"/>
    </source>
</evidence>
<evidence type="ECO:0000256" key="12">
    <source>
        <dbReference type="ARBA" id="ARBA00029443"/>
    </source>
</evidence>
<evidence type="ECO:0000256" key="21">
    <source>
        <dbReference type="ARBA" id="ARBA00078169"/>
    </source>
</evidence>
<dbReference type="InterPro" id="IPR001227">
    <property type="entry name" value="Ac_transferase_dom_sf"/>
</dbReference>
<dbReference type="InterPro" id="IPR016036">
    <property type="entry name" value="Malonyl_transacylase_ACP-bd"/>
</dbReference>
<keyword evidence="5" id="KW-0597">Phosphoprotein</keyword>
<dbReference type="InterPro" id="IPR020845">
    <property type="entry name" value="AMP-binding_CS"/>
</dbReference>
<dbReference type="FunFam" id="1.10.1200.10:FF:000005">
    <property type="entry name" value="Nonribosomal peptide synthetase 1"/>
    <property type="match status" value="2"/>
</dbReference>
<dbReference type="PROSITE" id="PS00012">
    <property type="entry name" value="PHOSPHOPANTETHEINE"/>
    <property type="match status" value="2"/>
</dbReference>
<comment type="cofactor">
    <cofactor evidence="1">
        <name>NADP(+)</name>
        <dbReference type="ChEBI" id="CHEBI:58349"/>
    </cofactor>
</comment>
<evidence type="ECO:0000256" key="8">
    <source>
        <dbReference type="ARBA" id="ARBA00022857"/>
    </source>
</evidence>
<comment type="cofactor">
    <cofactor evidence="2">
        <name>pantetheine 4'-phosphate</name>
        <dbReference type="ChEBI" id="CHEBI:47942"/>
    </cofactor>
</comment>
<dbReference type="SUPFAM" id="SSF55048">
    <property type="entry name" value="Probable ACP-binding domain of malonyl-CoA ACP transacylase"/>
    <property type="match status" value="1"/>
</dbReference>
<dbReference type="Pfam" id="PF08659">
    <property type="entry name" value="KR"/>
    <property type="match status" value="1"/>
</dbReference>
<dbReference type="RefSeq" id="WP_072782447.1">
    <property type="nucleotide sequence ID" value="NZ_FRCX01000002.1"/>
</dbReference>
<dbReference type="PROSITE" id="PS52004">
    <property type="entry name" value="KS3_2"/>
    <property type="match status" value="1"/>
</dbReference>
<dbReference type="CDD" id="cd19531">
    <property type="entry name" value="LCL_NRPS-like"/>
    <property type="match status" value="1"/>
</dbReference>
<dbReference type="Gene3D" id="3.30.70.250">
    <property type="entry name" value="Malonyl-CoA ACP transacylase, ACP-binding"/>
    <property type="match status" value="1"/>
</dbReference>
<dbReference type="FunFam" id="3.40.50.980:FF:000002">
    <property type="entry name" value="Enterobactin synthetase component F"/>
    <property type="match status" value="1"/>
</dbReference>
<comment type="catalytic activity">
    <reaction evidence="15">
        <text>docosanoyl-[(phenol)carboxyphthiodiolenone synthase] + 2 (S)-methylmalonyl-CoA + 3 malonyl-CoA + 5 NADPH + 10 H(+) = C34-carboxyphthiodiolenone-[(phenol)carboxyphthiodiolenone synthase] + 5 CO2 + 5 NADP(+) + 5 CoA + 2 H2O</text>
        <dbReference type="Rhea" id="RHEA:57752"/>
        <dbReference type="Rhea" id="RHEA-COMP:14987"/>
        <dbReference type="Rhea" id="RHEA-COMP:14988"/>
        <dbReference type="ChEBI" id="CHEBI:15377"/>
        <dbReference type="ChEBI" id="CHEBI:15378"/>
        <dbReference type="ChEBI" id="CHEBI:16526"/>
        <dbReference type="ChEBI" id="CHEBI:57287"/>
        <dbReference type="ChEBI" id="CHEBI:57327"/>
        <dbReference type="ChEBI" id="CHEBI:57384"/>
        <dbReference type="ChEBI" id="CHEBI:57783"/>
        <dbReference type="ChEBI" id="CHEBI:58349"/>
        <dbReference type="ChEBI" id="CHEBI:142237"/>
        <dbReference type="ChEBI" id="CHEBI:142238"/>
        <dbReference type="EC" id="2.3.1.292"/>
    </reaction>
</comment>
<dbReference type="InterPro" id="IPR036291">
    <property type="entry name" value="NAD(P)-bd_dom_sf"/>
</dbReference>
<dbReference type="CDD" id="cd17646">
    <property type="entry name" value="A_NRPS_AB3403-like"/>
    <property type="match status" value="1"/>
</dbReference>
<dbReference type="InterPro" id="IPR057326">
    <property type="entry name" value="KR_dom"/>
</dbReference>
<comment type="similarity">
    <text evidence="12">In the C-terminal section; belongs to the NRP synthetase family.</text>
</comment>
<keyword evidence="4" id="KW-0596">Phosphopantetheine</keyword>
<evidence type="ECO:0000256" key="22">
    <source>
        <dbReference type="ARBA" id="ARBA00084020"/>
    </source>
</evidence>
<dbReference type="GO" id="GO:0006633">
    <property type="term" value="P:fatty acid biosynthetic process"/>
    <property type="evidence" value="ECO:0007669"/>
    <property type="project" value="InterPro"/>
</dbReference>
<evidence type="ECO:0000256" key="11">
    <source>
        <dbReference type="ARBA" id="ARBA00023268"/>
    </source>
</evidence>
<dbReference type="PROSITE" id="PS00606">
    <property type="entry name" value="KS3_1"/>
    <property type="match status" value="1"/>
</dbReference>
<dbReference type="InterPro" id="IPR014043">
    <property type="entry name" value="Acyl_transferase_dom"/>
</dbReference>
<comment type="similarity">
    <text evidence="3">Belongs to the ATP-dependent AMP-binding enzyme family.</text>
</comment>
<dbReference type="Gene3D" id="3.30.559.10">
    <property type="entry name" value="Chloramphenicol acetyltransferase-like domain"/>
    <property type="match status" value="1"/>
</dbReference>
<dbReference type="OrthoDB" id="9778690at2"/>
<dbReference type="EC" id="2.3.1.292" evidence="18"/>
<dbReference type="GO" id="GO:0043041">
    <property type="term" value="P:amino acid activation for nonribosomal peptide biosynthetic process"/>
    <property type="evidence" value="ECO:0007669"/>
    <property type="project" value="UniProtKB-ARBA"/>
</dbReference>
<dbReference type="Pfam" id="PF00501">
    <property type="entry name" value="AMP-binding"/>
    <property type="match status" value="1"/>
</dbReference>
<dbReference type="SUPFAM" id="SSF51735">
    <property type="entry name" value="NAD(P)-binding Rossmann-fold domains"/>
    <property type="match status" value="2"/>
</dbReference>
<dbReference type="Gene3D" id="3.40.366.10">
    <property type="entry name" value="Malonyl-Coenzyme A Acyl Carrier Protein, domain 2"/>
    <property type="match status" value="1"/>
</dbReference>
<dbReference type="FunFam" id="2.30.38.10:FF:000001">
    <property type="entry name" value="Non-ribosomal peptide synthetase PvdI"/>
    <property type="match status" value="1"/>
</dbReference>
<evidence type="ECO:0000256" key="4">
    <source>
        <dbReference type="ARBA" id="ARBA00022450"/>
    </source>
</evidence>
<dbReference type="InterPro" id="IPR025110">
    <property type="entry name" value="AMP-bd_C"/>
</dbReference>
<dbReference type="InterPro" id="IPR018201">
    <property type="entry name" value="Ketoacyl_synth_AS"/>
</dbReference>
<evidence type="ECO:0000256" key="6">
    <source>
        <dbReference type="ARBA" id="ARBA00022679"/>
    </source>
</evidence>
<dbReference type="SUPFAM" id="SSF56801">
    <property type="entry name" value="Acetyl-CoA synthetase-like"/>
    <property type="match status" value="1"/>
</dbReference>
<evidence type="ECO:0000256" key="3">
    <source>
        <dbReference type="ARBA" id="ARBA00006432"/>
    </source>
</evidence>
<comment type="catalytic activity">
    <reaction evidence="14">
        <text>19-(4-hydroxyphenyl)nonadecanoyl-[(phenol)carboxyphthiodiolenone synthase] + 2 (S)-methylmalonyl-CoA + 3 malonyl-CoA + 5 NADPH + 10 H(+) = C37-(phenol)carboxyphthiodiolenone-[(phenol)carboxyphthiodiolenone synthase] + 5 CO2 + 5 NADP(+) + 5 CoA + 2 H2O</text>
        <dbReference type="Rhea" id="RHEA:57760"/>
        <dbReference type="Rhea" id="RHEA-COMP:14273"/>
        <dbReference type="Rhea" id="RHEA-COMP:14990"/>
        <dbReference type="ChEBI" id="CHEBI:15377"/>
        <dbReference type="ChEBI" id="CHEBI:15378"/>
        <dbReference type="ChEBI" id="CHEBI:16526"/>
        <dbReference type="ChEBI" id="CHEBI:57287"/>
        <dbReference type="ChEBI" id="CHEBI:57327"/>
        <dbReference type="ChEBI" id="CHEBI:57384"/>
        <dbReference type="ChEBI" id="CHEBI:57783"/>
        <dbReference type="ChEBI" id="CHEBI:58349"/>
        <dbReference type="ChEBI" id="CHEBI:133301"/>
        <dbReference type="ChEBI" id="CHEBI:142260"/>
        <dbReference type="EC" id="2.3.1.292"/>
    </reaction>
</comment>
<dbReference type="STRING" id="551987.SAMN05192549_102476"/>
<dbReference type="InterPro" id="IPR023213">
    <property type="entry name" value="CAT-like_dom_sf"/>
</dbReference>
<dbReference type="SUPFAM" id="SSF53901">
    <property type="entry name" value="Thiolase-like"/>
    <property type="match status" value="1"/>
</dbReference>
<evidence type="ECO:0000256" key="10">
    <source>
        <dbReference type="ARBA" id="ARBA00023098"/>
    </source>
</evidence>
<feature type="domain" description="Carrier" evidence="23">
    <location>
        <begin position="1385"/>
        <end position="1460"/>
    </location>
</feature>
<evidence type="ECO:0000256" key="19">
    <source>
        <dbReference type="ARBA" id="ARBA00073623"/>
    </source>
</evidence>
<dbReference type="CDD" id="cd08953">
    <property type="entry name" value="KR_2_SDR_x"/>
    <property type="match status" value="1"/>
</dbReference>
<dbReference type="Pfam" id="PF13193">
    <property type="entry name" value="AMP-binding_C"/>
    <property type="match status" value="1"/>
</dbReference>
<keyword evidence="8" id="KW-0521">NADP</keyword>
<dbReference type="GO" id="GO:0031177">
    <property type="term" value="F:phosphopantetheine binding"/>
    <property type="evidence" value="ECO:0007669"/>
    <property type="project" value="InterPro"/>
</dbReference>
<dbReference type="GO" id="GO:0016491">
    <property type="term" value="F:oxidoreductase activity"/>
    <property type="evidence" value="ECO:0007669"/>
    <property type="project" value="UniProtKB-KW"/>
</dbReference>
<dbReference type="SUPFAM" id="SSF52151">
    <property type="entry name" value="FabD/lysophospholipase-like"/>
    <property type="match status" value="1"/>
</dbReference>
<organism evidence="25 26">
    <name type="scientific">Duganella sacchari</name>
    <dbReference type="NCBI Taxonomy" id="551987"/>
    <lineage>
        <taxon>Bacteria</taxon>
        <taxon>Pseudomonadati</taxon>
        <taxon>Pseudomonadota</taxon>
        <taxon>Betaproteobacteria</taxon>
        <taxon>Burkholderiales</taxon>
        <taxon>Oxalobacteraceae</taxon>
        <taxon>Telluria group</taxon>
        <taxon>Duganella</taxon>
    </lineage>
</organism>
<dbReference type="Gene3D" id="3.40.47.10">
    <property type="match status" value="1"/>
</dbReference>
<dbReference type="InterPro" id="IPR020841">
    <property type="entry name" value="PKS_Beta-ketoAc_synthase_dom"/>
</dbReference>
<keyword evidence="6" id="KW-0808">Transferase</keyword>
<dbReference type="InterPro" id="IPR013968">
    <property type="entry name" value="PKS_KR"/>
</dbReference>
<dbReference type="Gene3D" id="3.30.300.30">
    <property type="match status" value="1"/>
</dbReference>
<dbReference type="Gene3D" id="3.40.50.980">
    <property type="match status" value="2"/>
</dbReference>
<dbReference type="Pfam" id="PF22621">
    <property type="entry name" value="CurL-like_PKS_C"/>
    <property type="match status" value="1"/>
</dbReference>
<dbReference type="EMBL" id="FRCX01000002">
    <property type="protein sequence ID" value="SHM77759.1"/>
    <property type="molecule type" value="Genomic_DNA"/>
</dbReference>
<gene>
    <name evidence="25" type="ORF">SAMN05192549_102476</name>
</gene>
<comment type="catalytic activity">
    <reaction evidence="16">
        <text>icosanoyl-[(phenol)carboxyphthiodiolenone synthase] + 2 (S)-methylmalonyl-CoA + 3 malonyl-CoA + 5 NADPH + 10 H(+) = C32-carboxyphthiodiolenone-[(phenol)carboxyphthiodiolenone synthase] + 5 CO2 + 5 NADP(+) + 5 CoA + 2 H2O</text>
        <dbReference type="Rhea" id="RHEA:57748"/>
        <dbReference type="Rhea" id="RHEA-COMP:14985"/>
        <dbReference type="Rhea" id="RHEA-COMP:14986"/>
        <dbReference type="ChEBI" id="CHEBI:15377"/>
        <dbReference type="ChEBI" id="CHEBI:15378"/>
        <dbReference type="ChEBI" id="CHEBI:16526"/>
        <dbReference type="ChEBI" id="CHEBI:57287"/>
        <dbReference type="ChEBI" id="CHEBI:57327"/>
        <dbReference type="ChEBI" id="CHEBI:57384"/>
        <dbReference type="ChEBI" id="CHEBI:57783"/>
        <dbReference type="ChEBI" id="CHEBI:58349"/>
        <dbReference type="ChEBI" id="CHEBI:87848"/>
        <dbReference type="ChEBI" id="CHEBI:142236"/>
        <dbReference type="EC" id="2.3.1.292"/>
    </reaction>
</comment>
<dbReference type="InterPro" id="IPR014030">
    <property type="entry name" value="Ketoacyl_synth_N"/>
</dbReference>
<dbReference type="FunFam" id="3.40.47.10:FF:000042">
    <property type="entry name" value="Polyketide synthase Pks13"/>
    <property type="match status" value="1"/>
</dbReference>
<dbReference type="Proteomes" id="UP000184339">
    <property type="component" value="Unassembled WGS sequence"/>
</dbReference>
<evidence type="ECO:0000256" key="13">
    <source>
        <dbReference type="ARBA" id="ARBA00050973"/>
    </source>
</evidence>
<dbReference type="SMART" id="SM00827">
    <property type="entry name" value="PKS_AT"/>
    <property type="match status" value="1"/>
</dbReference>
<evidence type="ECO:0000256" key="17">
    <source>
        <dbReference type="ARBA" id="ARBA00058455"/>
    </source>
</evidence>
<dbReference type="Pfam" id="PF00698">
    <property type="entry name" value="Acyl_transf_1"/>
    <property type="match status" value="1"/>
</dbReference>
<comment type="catalytic activity">
    <reaction evidence="13">
        <text>17-(4-hydroxyphenyl)heptadecanoyl-[(phenol)carboxyphthiodiolenone synthase] + 2 (S)-methylmalonyl-CoA + 3 malonyl-CoA + 5 NADPH + 10 H(+) = C35-(phenol)carboxyphthiodiolenone-[(phenol)carboxyphthiodiolenone synthase] + 5 CO2 + 5 NADP(+) + 5 CoA + 2 H2O</text>
        <dbReference type="Rhea" id="RHEA:57756"/>
        <dbReference type="Rhea" id="RHEA-COMP:14272"/>
        <dbReference type="Rhea" id="RHEA-COMP:14989"/>
        <dbReference type="ChEBI" id="CHEBI:15377"/>
        <dbReference type="ChEBI" id="CHEBI:15378"/>
        <dbReference type="ChEBI" id="CHEBI:16526"/>
        <dbReference type="ChEBI" id="CHEBI:57287"/>
        <dbReference type="ChEBI" id="CHEBI:57327"/>
        <dbReference type="ChEBI" id="CHEBI:57384"/>
        <dbReference type="ChEBI" id="CHEBI:57783"/>
        <dbReference type="ChEBI" id="CHEBI:58349"/>
        <dbReference type="ChEBI" id="CHEBI:133300"/>
        <dbReference type="ChEBI" id="CHEBI:142259"/>
        <dbReference type="EC" id="2.3.1.292"/>
    </reaction>
</comment>
<evidence type="ECO:0000256" key="14">
    <source>
        <dbReference type="ARBA" id="ARBA00051971"/>
    </source>
</evidence>
<dbReference type="PROSITE" id="PS50075">
    <property type="entry name" value="CARRIER"/>
    <property type="match status" value="2"/>
</dbReference>
<dbReference type="InterPro" id="IPR045851">
    <property type="entry name" value="AMP-bd_C_sf"/>
</dbReference>
<dbReference type="FunFam" id="3.40.50.980:FF:000001">
    <property type="entry name" value="Non-ribosomal peptide synthetase"/>
    <property type="match status" value="1"/>
</dbReference>
<dbReference type="FunFam" id="3.40.50.12780:FF:000012">
    <property type="entry name" value="Non-ribosomal peptide synthetase"/>
    <property type="match status" value="1"/>
</dbReference>
<dbReference type="InterPro" id="IPR049490">
    <property type="entry name" value="C883_1060-like_KR_N"/>
</dbReference>
<dbReference type="Pfam" id="PF21394">
    <property type="entry name" value="Beta-ketacyl_N"/>
    <property type="match status" value="1"/>
</dbReference>
<dbReference type="FunFam" id="3.30.300.30:FF:000010">
    <property type="entry name" value="Enterobactin synthetase component F"/>
    <property type="match status" value="1"/>
</dbReference>
<dbReference type="InterPro" id="IPR050091">
    <property type="entry name" value="PKS_NRPS_Biosynth_Enz"/>
</dbReference>
<dbReference type="SMART" id="SM00825">
    <property type="entry name" value="PKS_KS"/>
    <property type="match status" value="1"/>
</dbReference>
<dbReference type="GO" id="GO:0004315">
    <property type="term" value="F:3-oxoacyl-[acyl-carrier-protein] synthase activity"/>
    <property type="evidence" value="ECO:0007669"/>
    <property type="project" value="InterPro"/>
</dbReference>
<evidence type="ECO:0000256" key="16">
    <source>
        <dbReference type="ARBA" id="ARBA00052745"/>
    </source>
</evidence>
<dbReference type="InterPro" id="IPR016039">
    <property type="entry name" value="Thiolase-like"/>
</dbReference>
<dbReference type="SMART" id="SM00822">
    <property type="entry name" value="PKS_KR"/>
    <property type="match status" value="1"/>
</dbReference>
<protein>
    <recommendedName>
        <fullName evidence="19">Phenolphthiocerol/phthiocerol polyketide synthase subunit E</fullName>
        <ecNumber evidence="18">2.3.1.292</ecNumber>
    </recommendedName>
    <alternativeName>
        <fullName evidence="21">(Phenol)carboxyphthiodiolenone synthase subunit E</fullName>
    </alternativeName>
    <alternativeName>
        <fullName evidence="22">Beta-ketoacyl-acyl-carrier-protein synthase I</fullName>
    </alternativeName>
    <alternativeName>
        <fullName evidence="20">Phthiocerol synthesis polyketide synthase type I PpsE</fullName>
    </alternativeName>
</protein>
<keyword evidence="7" id="KW-0276">Fatty acid metabolism</keyword>
<dbReference type="PROSITE" id="PS00455">
    <property type="entry name" value="AMP_BINDING"/>
    <property type="match status" value="1"/>
</dbReference>
<dbReference type="Gene3D" id="1.10.1200.10">
    <property type="entry name" value="ACP-like"/>
    <property type="match status" value="2"/>
</dbReference>
<dbReference type="SUPFAM" id="SSF52777">
    <property type="entry name" value="CoA-dependent acyltransferases"/>
    <property type="match status" value="2"/>
</dbReference>
<keyword evidence="26" id="KW-1185">Reference proteome</keyword>